<name>A0ABM1M6B4_NICVS</name>
<organism evidence="1 2">
    <name type="scientific">Nicrophorus vespilloides</name>
    <name type="common">Boreal carrion beetle</name>
    <dbReference type="NCBI Taxonomy" id="110193"/>
    <lineage>
        <taxon>Eukaryota</taxon>
        <taxon>Metazoa</taxon>
        <taxon>Ecdysozoa</taxon>
        <taxon>Arthropoda</taxon>
        <taxon>Hexapoda</taxon>
        <taxon>Insecta</taxon>
        <taxon>Pterygota</taxon>
        <taxon>Neoptera</taxon>
        <taxon>Endopterygota</taxon>
        <taxon>Coleoptera</taxon>
        <taxon>Polyphaga</taxon>
        <taxon>Staphyliniformia</taxon>
        <taxon>Silphidae</taxon>
        <taxon>Nicrophorinae</taxon>
        <taxon>Nicrophorus</taxon>
    </lineage>
</organism>
<evidence type="ECO:0000313" key="2">
    <source>
        <dbReference type="RefSeq" id="XP_017770114.1"/>
    </source>
</evidence>
<protein>
    <submittedName>
        <fullName evidence="2">Uncharacterized protein LOC108557912</fullName>
    </submittedName>
</protein>
<dbReference type="PANTHER" id="PTHR37404:SF1">
    <property type="entry name" value="HCG1796489"/>
    <property type="match status" value="1"/>
</dbReference>
<reference evidence="2" key="1">
    <citation type="submission" date="2025-08" db="UniProtKB">
        <authorList>
            <consortium name="RefSeq"/>
        </authorList>
    </citation>
    <scope>IDENTIFICATION</scope>
    <source>
        <tissue evidence="2">Whole Larva</tissue>
    </source>
</reference>
<evidence type="ECO:0000313" key="1">
    <source>
        <dbReference type="Proteomes" id="UP000695000"/>
    </source>
</evidence>
<dbReference type="GeneID" id="108557912"/>
<gene>
    <name evidence="2" type="primary">LOC108557912</name>
</gene>
<keyword evidence="1" id="KW-1185">Reference proteome</keyword>
<accession>A0ABM1M6B4</accession>
<proteinExistence type="predicted"/>
<sequence length="337" mass="39012">MPSYLVCNTTSYNHTDYNKPISVHKSTDYRTSSGTNHRFIAPYPQDFDARVKTTTKSVQNPVFKDDFYVSDYGKNYLAKKSVKDPLDLQVPTNFWKVHYFRDIQEKLTQDPPRPIATKKSVTQEDYDRKFAKYESRSVFPPNPYKYCELRNYGKDEQPPLRPEENGFMKNCDIYFTTSRASFVPYDQIKQNGIAKKDIITFYDGSGVPRGSKGYGPKNDIHIGPFNARREPPILRKKKLPLHSETIPHRSYLSEAKEEFCNQTYSVFHPYLFENGVDYKAVLADATAWQTMAAPGMYCTESCHLGTGWPVRSVIELKKPKKLITHNIPPFEYRCTLN</sequence>
<dbReference type="PANTHER" id="PTHR37404">
    <property type="entry name" value="HCG1796489"/>
    <property type="match status" value="1"/>
</dbReference>
<dbReference type="Proteomes" id="UP000695000">
    <property type="component" value="Unplaced"/>
</dbReference>
<dbReference type="RefSeq" id="XP_017770114.1">
    <property type="nucleotide sequence ID" value="XM_017914625.1"/>
</dbReference>
<dbReference type="InterPro" id="IPR053347">
    <property type="entry name" value="Axonemal_MT_stabilizer"/>
</dbReference>